<reference evidence="2" key="1">
    <citation type="journal article" date="2012" name="Nat. Biotechnol.">
        <title>Reference genome sequence of the model plant Setaria.</title>
        <authorList>
            <person name="Bennetzen J.L."/>
            <person name="Schmutz J."/>
            <person name="Wang H."/>
            <person name="Percifield R."/>
            <person name="Hawkins J."/>
            <person name="Pontaroli A.C."/>
            <person name="Estep M."/>
            <person name="Feng L."/>
            <person name="Vaughn J.N."/>
            <person name="Grimwood J."/>
            <person name="Jenkins J."/>
            <person name="Barry K."/>
            <person name="Lindquist E."/>
            <person name="Hellsten U."/>
            <person name="Deshpande S."/>
            <person name="Wang X."/>
            <person name="Wu X."/>
            <person name="Mitros T."/>
            <person name="Triplett J."/>
            <person name="Yang X."/>
            <person name="Ye C.Y."/>
            <person name="Mauro-Herrera M."/>
            <person name="Wang L."/>
            <person name="Li P."/>
            <person name="Sharma M."/>
            <person name="Sharma R."/>
            <person name="Ronald P.C."/>
            <person name="Panaud O."/>
            <person name="Kellogg E.A."/>
            <person name="Brutnell T.P."/>
            <person name="Doust A.N."/>
            <person name="Tuskan G.A."/>
            <person name="Rokhsar D."/>
            <person name="Devos K.M."/>
        </authorList>
    </citation>
    <scope>NUCLEOTIDE SEQUENCE [LARGE SCALE GENOMIC DNA]</scope>
    <source>
        <strain evidence="2">cv. Yugu1</strain>
    </source>
</reference>
<dbReference type="EMBL" id="AGNK02004571">
    <property type="status" value="NOT_ANNOTATED_CDS"/>
    <property type="molecule type" value="Genomic_DNA"/>
</dbReference>
<reference evidence="1" key="2">
    <citation type="submission" date="2018-08" db="UniProtKB">
        <authorList>
            <consortium name="EnsemblPlants"/>
        </authorList>
    </citation>
    <scope>IDENTIFICATION</scope>
    <source>
        <strain evidence="1">Yugu1</strain>
    </source>
</reference>
<dbReference type="Gramene" id="KQK99766">
    <property type="protein sequence ID" value="KQK99766"/>
    <property type="gene ID" value="SETIT_012815mg"/>
</dbReference>
<keyword evidence="2" id="KW-1185">Reference proteome</keyword>
<sequence>MVFDIHSLRRSFLCTYFFSSQNEEDRFDPWALVSVYTYSTCVRSSPAIIFRA</sequence>
<accession>K3YEZ8</accession>
<evidence type="ECO:0000313" key="2">
    <source>
        <dbReference type="Proteomes" id="UP000004995"/>
    </source>
</evidence>
<dbReference type="EnsemblPlants" id="KQK99766">
    <property type="protein sequence ID" value="KQK99766"/>
    <property type="gene ID" value="SETIT_012815mg"/>
</dbReference>
<protein>
    <submittedName>
        <fullName evidence="1">Uncharacterized protein</fullName>
    </submittedName>
</protein>
<dbReference type="Proteomes" id="UP000004995">
    <property type="component" value="Unassembled WGS sequence"/>
</dbReference>
<dbReference type="AlphaFoldDB" id="K3YEZ8"/>
<evidence type="ECO:0000313" key="1">
    <source>
        <dbReference type="EnsemblPlants" id="KQK99766"/>
    </source>
</evidence>
<proteinExistence type="predicted"/>
<name>K3YEZ8_SETIT</name>
<organism evidence="1 2">
    <name type="scientific">Setaria italica</name>
    <name type="common">Foxtail millet</name>
    <name type="synonym">Panicum italicum</name>
    <dbReference type="NCBI Taxonomy" id="4555"/>
    <lineage>
        <taxon>Eukaryota</taxon>
        <taxon>Viridiplantae</taxon>
        <taxon>Streptophyta</taxon>
        <taxon>Embryophyta</taxon>
        <taxon>Tracheophyta</taxon>
        <taxon>Spermatophyta</taxon>
        <taxon>Magnoliopsida</taxon>
        <taxon>Liliopsida</taxon>
        <taxon>Poales</taxon>
        <taxon>Poaceae</taxon>
        <taxon>PACMAD clade</taxon>
        <taxon>Panicoideae</taxon>
        <taxon>Panicodae</taxon>
        <taxon>Paniceae</taxon>
        <taxon>Cenchrinae</taxon>
        <taxon>Setaria</taxon>
    </lineage>
</organism>
<dbReference type="HOGENOM" id="CLU_3090909_0_0_1"/>
<dbReference type="InParanoid" id="K3YEZ8"/>